<proteinExistence type="predicted"/>
<dbReference type="InterPro" id="IPR016040">
    <property type="entry name" value="NAD(P)-bd_dom"/>
</dbReference>
<name>A0ABP7C577_9ACTN</name>
<gene>
    <name evidence="2" type="ORF">GCM10022224_050630</name>
</gene>
<dbReference type="EMBL" id="BAAAZP010000092">
    <property type="protein sequence ID" value="GAA3680331.1"/>
    <property type="molecule type" value="Genomic_DNA"/>
</dbReference>
<evidence type="ECO:0000259" key="1">
    <source>
        <dbReference type="Pfam" id="PF13460"/>
    </source>
</evidence>
<comment type="caution">
    <text evidence="2">The sequence shown here is derived from an EMBL/GenBank/DDBJ whole genome shotgun (WGS) entry which is preliminary data.</text>
</comment>
<dbReference type="RefSeq" id="WP_344882855.1">
    <property type="nucleotide sequence ID" value="NZ_BAAAZP010000092.1"/>
</dbReference>
<dbReference type="Gene3D" id="3.90.25.10">
    <property type="entry name" value="UDP-galactose 4-epimerase, domain 1"/>
    <property type="match status" value="1"/>
</dbReference>
<keyword evidence="3" id="KW-1185">Reference proteome</keyword>
<organism evidence="2 3">
    <name type="scientific">Nonomuraea antimicrobica</name>
    <dbReference type="NCBI Taxonomy" id="561173"/>
    <lineage>
        <taxon>Bacteria</taxon>
        <taxon>Bacillati</taxon>
        <taxon>Actinomycetota</taxon>
        <taxon>Actinomycetes</taxon>
        <taxon>Streptosporangiales</taxon>
        <taxon>Streptosporangiaceae</taxon>
        <taxon>Nonomuraea</taxon>
    </lineage>
</organism>
<reference evidence="3" key="1">
    <citation type="journal article" date="2019" name="Int. J. Syst. Evol. Microbiol.">
        <title>The Global Catalogue of Microorganisms (GCM) 10K type strain sequencing project: providing services to taxonomists for standard genome sequencing and annotation.</title>
        <authorList>
            <consortium name="The Broad Institute Genomics Platform"/>
            <consortium name="The Broad Institute Genome Sequencing Center for Infectious Disease"/>
            <person name="Wu L."/>
            <person name="Ma J."/>
        </authorList>
    </citation>
    <scope>NUCLEOTIDE SEQUENCE [LARGE SCALE GENOMIC DNA]</scope>
    <source>
        <strain evidence="3">JCM 16904</strain>
    </source>
</reference>
<dbReference type="PANTHER" id="PTHR43162:SF1">
    <property type="entry name" value="PRESTALK A DIFFERENTIATION PROTEIN A"/>
    <property type="match status" value="1"/>
</dbReference>
<evidence type="ECO:0000313" key="2">
    <source>
        <dbReference type="EMBL" id="GAA3680331.1"/>
    </source>
</evidence>
<dbReference type="PANTHER" id="PTHR43162">
    <property type="match status" value="1"/>
</dbReference>
<dbReference type="Proteomes" id="UP001500902">
    <property type="component" value="Unassembled WGS sequence"/>
</dbReference>
<dbReference type="Pfam" id="PF13460">
    <property type="entry name" value="NAD_binding_10"/>
    <property type="match status" value="1"/>
</dbReference>
<protein>
    <submittedName>
        <fullName evidence="2">NAD(P)H-binding protein</fullName>
    </submittedName>
</protein>
<accession>A0ABP7C577</accession>
<feature type="domain" description="NAD(P)-binding" evidence="1">
    <location>
        <begin position="10"/>
        <end position="171"/>
    </location>
</feature>
<dbReference type="Gene3D" id="3.40.50.720">
    <property type="entry name" value="NAD(P)-binding Rossmann-like Domain"/>
    <property type="match status" value="1"/>
</dbReference>
<dbReference type="SUPFAM" id="SSF51735">
    <property type="entry name" value="NAD(P)-binding Rossmann-fold domains"/>
    <property type="match status" value="1"/>
</dbReference>
<dbReference type="InterPro" id="IPR036291">
    <property type="entry name" value="NAD(P)-bd_dom_sf"/>
</dbReference>
<evidence type="ECO:0000313" key="3">
    <source>
        <dbReference type="Proteomes" id="UP001500902"/>
    </source>
</evidence>
<dbReference type="InterPro" id="IPR051604">
    <property type="entry name" value="Ergot_Alk_Oxidoreductase"/>
</dbReference>
<sequence length="275" mass="29099">MSISSILVTGGTGKTGRRVAALLDRRGVPARVASRSGSVRFDWTDETTWDPALAGVRAVYLVDSQDVGAAAEVRAFTERAVARGVDRLVLLSARVWAEMGDPAGLAVEKAVREAGVAWTILRPSWFAQNFGEDPLIAGAMAGGDLRLPTGEGQEPFIDAEDIAEVAVAALTGDGHTGQIYELSGPRALTWGQAVAEIARTTGRAVRFTPISDEQYRTELAAAGHPDDHAEITSALFAHIRHGRGAALSDGVRRALGREPADFASYARRLGEAADV</sequence>